<dbReference type="Proteomes" id="UP000195991">
    <property type="component" value="Unassembled WGS sequence"/>
</dbReference>
<gene>
    <name evidence="1" type="ORF">BTT61001_05676</name>
</gene>
<evidence type="ECO:0000313" key="2">
    <source>
        <dbReference type="Proteomes" id="UP000195991"/>
    </source>
</evidence>
<dbReference type="EMBL" id="FMBI01000044">
    <property type="protein sequence ID" value="SCC66200.1"/>
    <property type="molecule type" value="Genomic_DNA"/>
</dbReference>
<proteinExistence type="predicted"/>
<protein>
    <submittedName>
        <fullName evidence="1">Uncharacterized protein</fullName>
    </submittedName>
</protein>
<organism evidence="1 2">
    <name type="scientific">Bacillus thuringiensis</name>
    <dbReference type="NCBI Taxonomy" id="1428"/>
    <lineage>
        <taxon>Bacteria</taxon>
        <taxon>Bacillati</taxon>
        <taxon>Bacillota</taxon>
        <taxon>Bacilli</taxon>
        <taxon>Bacillales</taxon>
        <taxon>Bacillaceae</taxon>
        <taxon>Bacillus</taxon>
        <taxon>Bacillus cereus group</taxon>
    </lineage>
</organism>
<name>A0A1C4GDC1_BACTU</name>
<reference evidence="1 2" key="1">
    <citation type="submission" date="2016-08" db="EMBL/GenBank/DDBJ databases">
        <authorList>
            <person name="Seilhamer J.J."/>
        </authorList>
    </citation>
    <scope>NUCLEOTIDE SEQUENCE [LARGE SCALE GENOMIC DNA]</scope>
    <source>
        <strain evidence="1 2">IEBC_T61001</strain>
    </source>
</reference>
<sequence length="21" mass="2408">MVWAFKASQTMNRIGLLWGVV</sequence>
<dbReference type="AlphaFoldDB" id="A0A1C4GDC1"/>
<accession>A0A1C4GDC1</accession>
<evidence type="ECO:0000313" key="1">
    <source>
        <dbReference type="EMBL" id="SCC66200.1"/>
    </source>
</evidence>